<comment type="caution">
    <text evidence="2">The sequence shown here is derived from an EMBL/GenBank/DDBJ whole genome shotgun (WGS) entry which is preliminary data.</text>
</comment>
<protein>
    <submittedName>
        <fullName evidence="2">Uncharacterized protein</fullName>
    </submittedName>
</protein>
<evidence type="ECO:0000256" key="1">
    <source>
        <dbReference type="SAM" id="Coils"/>
    </source>
</evidence>
<feature type="coiled-coil region" evidence="1">
    <location>
        <begin position="103"/>
        <end position="130"/>
    </location>
</feature>
<organism evidence="2 3">
    <name type="scientific">Tritrichomonas foetus</name>
    <dbReference type="NCBI Taxonomy" id="1144522"/>
    <lineage>
        <taxon>Eukaryota</taxon>
        <taxon>Metamonada</taxon>
        <taxon>Parabasalia</taxon>
        <taxon>Tritrichomonadida</taxon>
        <taxon>Tritrichomonadidae</taxon>
        <taxon>Tritrichomonas</taxon>
    </lineage>
</organism>
<reference evidence="2" key="1">
    <citation type="submission" date="2016-10" db="EMBL/GenBank/DDBJ databases">
        <authorList>
            <person name="Benchimol M."/>
            <person name="Almeida L.G."/>
            <person name="Vasconcelos A.T."/>
            <person name="Perreira-Neves A."/>
            <person name="Rosa I.A."/>
            <person name="Tasca T."/>
            <person name="Bogo M.R."/>
            <person name="de Souza W."/>
        </authorList>
    </citation>
    <scope>NUCLEOTIDE SEQUENCE [LARGE SCALE GENOMIC DNA]</scope>
    <source>
        <strain evidence="2">K</strain>
    </source>
</reference>
<dbReference type="Proteomes" id="UP000179807">
    <property type="component" value="Unassembled WGS sequence"/>
</dbReference>
<keyword evidence="1" id="KW-0175">Coiled coil</keyword>
<name>A0A1J4JBD7_9EUKA</name>
<accession>A0A1J4JBD7</accession>
<evidence type="ECO:0000313" key="2">
    <source>
        <dbReference type="EMBL" id="OHS95551.1"/>
    </source>
</evidence>
<dbReference type="VEuPathDB" id="TrichDB:TRFO_10441"/>
<dbReference type="GeneID" id="94830162"/>
<proteinExistence type="predicted"/>
<keyword evidence="3" id="KW-1185">Reference proteome</keyword>
<dbReference type="EMBL" id="MLAK01001237">
    <property type="protein sequence ID" value="OHS95551.1"/>
    <property type="molecule type" value="Genomic_DNA"/>
</dbReference>
<dbReference type="AlphaFoldDB" id="A0A1J4JBD7"/>
<dbReference type="RefSeq" id="XP_068348688.1">
    <property type="nucleotide sequence ID" value="XM_068495458.1"/>
</dbReference>
<sequence length="134" mass="15598">MFLLLPFHTCKSFAEKYIFGEAIRISKYIPFTSKYDKNGHTFTQSGFPDEDQSVNDDLDFIIPGGYNASDCECYPCLSQETPTVPLMPYGSTNDDRKPFSTSYQRLKNKVKWQEKRIQELIEEKKAIEDLLEYL</sequence>
<gene>
    <name evidence="2" type="ORF">TRFO_10441</name>
</gene>
<evidence type="ECO:0000313" key="3">
    <source>
        <dbReference type="Proteomes" id="UP000179807"/>
    </source>
</evidence>